<name>A0A316IG14_9GAMM</name>
<accession>A0A316IG14</accession>
<comment type="caution">
    <text evidence="2">The sequence shown here is derived from an EMBL/GenBank/DDBJ whole genome shotgun (WGS) entry which is preliminary data.</text>
</comment>
<feature type="domain" description="Transcription regulator PadR N-terminal" evidence="1">
    <location>
        <begin position="77"/>
        <end position="147"/>
    </location>
</feature>
<proteinExistence type="predicted"/>
<dbReference type="InterPro" id="IPR005149">
    <property type="entry name" value="Tscrpt_reg_PadR_N"/>
</dbReference>
<dbReference type="PANTHER" id="PTHR43252">
    <property type="entry name" value="TRANSCRIPTIONAL REGULATOR YQJI"/>
    <property type="match status" value="1"/>
</dbReference>
<evidence type="ECO:0000259" key="1">
    <source>
        <dbReference type="Pfam" id="PF03551"/>
    </source>
</evidence>
<evidence type="ECO:0000313" key="3">
    <source>
        <dbReference type="Proteomes" id="UP000245812"/>
    </source>
</evidence>
<dbReference type="Gene3D" id="1.10.10.10">
    <property type="entry name" value="Winged helix-like DNA-binding domain superfamily/Winged helix DNA-binding domain"/>
    <property type="match status" value="1"/>
</dbReference>
<keyword evidence="3" id="KW-1185">Reference proteome</keyword>
<dbReference type="RefSeq" id="WP_109722552.1">
    <property type="nucleotide sequence ID" value="NZ_MSZV01000143.1"/>
</dbReference>
<protein>
    <submittedName>
        <fullName evidence="2">PadR family transcriptional regulator</fullName>
    </submittedName>
</protein>
<reference evidence="2 3" key="1">
    <citation type="submission" date="2018-05" db="EMBL/GenBank/DDBJ databases">
        <title>Genomic Encyclopedia of Type Strains, Phase IV (KMG-IV): sequencing the most valuable type-strain genomes for metagenomic binning, comparative biology and taxonomic classification.</title>
        <authorList>
            <person name="Goeker M."/>
        </authorList>
    </citation>
    <scope>NUCLEOTIDE SEQUENCE [LARGE SCALE GENOMIC DNA]</scope>
    <source>
        <strain evidence="2 3">DSM 14263</strain>
    </source>
</reference>
<dbReference type="PANTHER" id="PTHR43252:SF7">
    <property type="entry name" value="TRANSCRIPTIONAL REGULATOR YQJI"/>
    <property type="match status" value="1"/>
</dbReference>
<dbReference type="AlphaFoldDB" id="A0A316IG14"/>
<dbReference type="Pfam" id="PF03551">
    <property type="entry name" value="PadR"/>
    <property type="match status" value="1"/>
</dbReference>
<organism evidence="2 3">
    <name type="scientific">Fulvimonas soli</name>
    <dbReference type="NCBI Taxonomy" id="155197"/>
    <lineage>
        <taxon>Bacteria</taxon>
        <taxon>Pseudomonadati</taxon>
        <taxon>Pseudomonadota</taxon>
        <taxon>Gammaproteobacteria</taxon>
        <taxon>Lysobacterales</taxon>
        <taxon>Rhodanobacteraceae</taxon>
        <taxon>Fulvimonas</taxon>
    </lineage>
</organism>
<gene>
    <name evidence="2" type="ORF">C7456_10382</name>
</gene>
<dbReference type="InterPro" id="IPR036390">
    <property type="entry name" value="WH_DNA-bd_sf"/>
</dbReference>
<sequence length="219" mass="24454">MRMHHLFFRSLRHRHHPFCDDRAAFDADRHERHAGRHHGPFGGRHGGDFLGGWDELRGGGRRGGGRMFGHGDLKLLLLALIEQQPRHGYELIRIIEEMFHGHYSPSPGAIYPTLTMLEELGYAEARSEAGGRRLYSITDAGRAFLEENRAAVEAVTARTEHSARMAARMALPMGVRKAMHALKHALLMRGADWNKAEAQRVAAILERAAAEIAGGRSDD</sequence>
<dbReference type="SUPFAM" id="SSF46785">
    <property type="entry name" value="Winged helix' DNA-binding domain"/>
    <property type="match status" value="1"/>
</dbReference>
<dbReference type="InterPro" id="IPR036388">
    <property type="entry name" value="WH-like_DNA-bd_sf"/>
</dbReference>
<evidence type="ECO:0000313" key="2">
    <source>
        <dbReference type="EMBL" id="PWK91963.1"/>
    </source>
</evidence>
<dbReference type="Proteomes" id="UP000245812">
    <property type="component" value="Unassembled WGS sequence"/>
</dbReference>
<dbReference type="EMBL" id="QGHC01000003">
    <property type="protein sequence ID" value="PWK91963.1"/>
    <property type="molecule type" value="Genomic_DNA"/>
</dbReference>
<dbReference type="OrthoDB" id="9814826at2"/>